<evidence type="ECO:0000313" key="2">
    <source>
        <dbReference type="EMBL" id="KAI0499065.1"/>
    </source>
</evidence>
<sequence>MAERQAARGGRRAGGTVGCGRLLACLGIRGCKCDVPEQARESAGRCAGSLRHAGGRLTGAGCLGRRWAVRGGCAGNYVGRARAATDGVRVAGQSAAAALLPQLGHRHLPSFFRCSTARPAIFSVLELLTALVRPILAFIIASCLRSSGD</sequence>
<gene>
    <name evidence="2" type="ORF">KFK09_019966</name>
</gene>
<accession>A0A8T3AY36</accession>
<feature type="transmembrane region" description="Helical" evidence="1">
    <location>
        <begin position="120"/>
        <end position="144"/>
    </location>
</feature>
<protein>
    <submittedName>
        <fullName evidence="2">Uncharacterized protein</fullName>
    </submittedName>
</protein>
<keyword evidence="1" id="KW-0812">Transmembrane</keyword>
<name>A0A8T3AY36_DENNO</name>
<organism evidence="2 3">
    <name type="scientific">Dendrobium nobile</name>
    <name type="common">Orchid</name>
    <dbReference type="NCBI Taxonomy" id="94219"/>
    <lineage>
        <taxon>Eukaryota</taxon>
        <taxon>Viridiplantae</taxon>
        <taxon>Streptophyta</taxon>
        <taxon>Embryophyta</taxon>
        <taxon>Tracheophyta</taxon>
        <taxon>Spermatophyta</taxon>
        <taxon>Magnoliopsida</taxon>
        <taxon>Liliopsida</taxon>
        <taxon>Asparagales</taxon>
        <taxon>Orchidaceae</taxon>
        <taxon>Epidendroideae</taxon>
        <taxon>Malaxideae</taxon>
        <taxon>Dendrobiinae</taxon>
        <taxon>Dendrobium</taxon>
    </lineage>
</organism>
<evidence type="ECO:0000256" key="1">
    <source>
        <dbReference type="SAM" id="Phobius"/>
    </source>
</evidence>
<keyword evidence="1" id="KW-0472">Membrane</keyword>
<keyword evidence="3" id="KW-1185">Reference proteome</keyword>
<comment type="caution">
    <text evidence="2">The sequence shown here is derived from an EMBL/GenBank/DDBJ whole genome shotgun (WGS) entry which is preliminary data.</text>
</comment>
<dbReference type="AlphaFoldDB" id="A0A8T3AY36"/>
<reference evidence="2" key="1">
    <citation type="journal article" date="2022" name="Front. Genet.">
        <title>Chromosome-Scale Assembly of the Dendrobium nobile Genome Provides Insights Into the Molecular Mechanism of the Biosynthesis of the Medicinal Active Ingredient of Dendrobium.</title>
        <authorList>
            <person name="Xu Q."/>
            <person name="Niu S.-C."/>
            <person name="Li K.-L."/>
            <person name="Zheng P.-J."/>
            <person name="Zhang X.-J."/>
            <person name="Jia Y."/>
            <person name="Liu Y."/>
            <person name="Niu Y.-X."/>
            <person name="Yu L.-H."/>
            <person name="Chen D.-F."/>
            <person name="Zhang G.-Q."/>
        </authorList>
    </citation>
    <scope>NUCLEOTIDE SEQUENCE</scope>
    <source>
        <tissue evidence="2">Leaf</tissue>
    </source>
</reference>
<proteinExistence type="predicted"/>
<dbReference type="EMBL" id="JAGYWB010000014">
    <property type="protein sequence ID" value="KAI0499065.1"/>
    <property type="molecule type" value="Genomic_DNA"/>
</dbReference>
<dbReference type="Proteomes" id="UP000829196">
    <property type="component" value="Unassembled WGS sequence"/>
</dbReference>
<evidence type="ECO:0000313" key="3">
    <source>
        <dbReference type="Proteomes" id="UP000829196"/>
    </source>
</evidence>
<keyword evidence="1" id="KW-1133">Transmembrane helix</keyword>